<keyword evidence="13" id="KW-1185">Reference proteome</keyword>
<dbReference type="GO" id="GO:0003924">
    <property type="term" value="F:GTPase activity"/>
    <property type="evidence" value="ECO:0007669"/>
    <property type="project" value="TreeGrafter"/>
</dbReference>
<dbReference type="GO" id="GO:0005525">
    <property type="term" value="F:GTP binding"/>
    <property type="evidence" value="ECO:0007669"/>
    <property type="project" value="UniProtKB-KW"/>
</dbReference>
<comment type="subcellular location">
    <subcellularLocation>
        <location evidence="1">Cell membrane</location>
        <topology evidence="1">Peripheral membrane protein</topology>
        <orientation evidence="1">Cytoplasmic side</orientation>
    </subcellularLocation>
</comment>
<evidence type="ECO:0000256" key="9">
    <source>
        <dbReference type="ARBA" id="ARBA00023170"/>
    </source>
</evidence>
<dbReference type="Gene3D" id="3.40.50.300">
    <property type="entry name" value="P-loop containing nucleotide triphosphate hydrolases"/>
    <property type="match status" value="1"/>
</dbReference>
<organism evidence="12 13">
    <name type="scientific">Candidatus Phytoplasma pini</name>
    <dbReference type="NCBI Taxonomy" id="267362"/>
    <lineage>
        <taxon>Bacteria</taxon>
        <taxon>Bacillati</taxon>
        <taxon>Mycoplasmatota</taxon>
        <taxon>Mollicutes</taxon>
        <taxon>Acholeplasmatales</taxon>
        <taxon>Acholeplasmataceae</taxon>
        <taxon>Candidatus Phytoplasma</taxon>
    </lineage>
</organism>
<keyword evidence="4" id="KW-0963">Cytoplasm</keyword>
<dbReference type="SUPFAM" id="SSF47364">
    <property type="entry name" value="Domain of the SRP/SRP receptor G-proteins"/>
    <property type="match status" value="1"/>
</dbReference>
<dbReference type="Gene3D" id="1.20.120.140">
    <property type="entry name" value="Signal recognition particle SRP54, nucleotide-binding domain"/>
    <property type="match status" value="1"/>
</dbReference>
<dbReference type="SMART" id="SM00382">
    <property type="entry name" value="AAA"/>
    <property type="match status" value="1"/>
</dbReference>
<dbReference type="GO" id="GO:0005047">
    <property type="term" value="F:signal recognition particle binding"/>
    <property type="evidence" value="ECO:0007669"/>
    <property type="project" value="TreeGrafter"/>
</dbReference>
<dbReference type="OrthoDB" id="9804720at2"/>
<dbReference type="Pfam" id="PF00448">
    <property type="entry name" value="SRP54"/>
    <property type="match status" value="1"/>
</dbReference>
<evidence type="ECO:0000259" key="11">
    <source>
        <dbReference type="SMART" id="SM00962"/>
    </source>
</evidence>
<dbReference type="NCBIfam" id="TIGR00064">
    <property type="entry name" value="ftsY"/>
    <property type="match status" value="1"/>
</dbReference>
<keyword evidence="6" id="KW-0378">Hydrolase</keyword>
<evidence type="ECO:0000256" key="6">
    <source>
        <dbReference type="ARBA" id="ARBA00022801"/>
    </source>
</evidence>
<gene>
    <name evidence="12" type="primary">ftsY</name>
    <name evidence="12" type="ORF">MDPP_00232</name>
</gene>
<sequence>MFNFIKQILNKFKKKKKKISILGVKKVEYDFCDWVKKAYENKKIDSFLLENLKILFIKSDFGLKTTFFLIKKIENIISKEQCQETSYLLPIIREGLINVLQEDDIKYQSLSKKDTKSQIYLLVGVNGTGKTTTIGKLAQKFKNENKKVLLVAGDTFRTGALEQLKMWQEKTQNEIFFKEQKNKSVSSLFFDALTYAKKNNFDVILCDTSGRLENKTNLMSELKKIKKIIEKIMSDAYLQTFLVLDAMTGQNALKQVDLFHKLIVLNGIILTKYDGISKGGIILAIKYLYNLSVKYVGVGENVNDLITFDINEYVNNYFPLSF</sequence>
<comment type="similarity">
    <text evidence="2">Belongs to the GTP-binding SRP family.</text>
</comment>
<keyword evidence="8" id="KW-0472">Membrane</keyword>
<evidence type="ECO:0000256" key="7">
    <source>
        <dbReference type="ARBA" id="ARBA00023134"/>
    </source>
</evidence>
<dbReference type="InterPro" id="IPR027417">
    <property type="entry name" value="P-loop_NTPase"/>
</dbReference>
<dbReference type="GO" id="GO:0005886">
    <property type="term" value="C:plasma membrane"/>
    <property type="evidence" value="ECO:0007669"/>
    <property type="project" value="UniProtKB-SubCell"/>
</dbReference>
<reference evidence="12 13" key="1">
    <citation type="submission" date="2019-06" db="EMBL/GenBank/DDBJ databases">
        <title>Draft Genome Sequence of Candidatus Phytoplasma pini-Related Strain MDPP: A Resource for Comparative Genomics of Gymnosperm-infecting Phytoplasmas.</title>
        <authorList>
            <person name="Cai W."/>
            <person name="Costanzo S."/>
            <person name="Shao J."/>
            <person name="Zhao Y."/>
            <person name="Davis R."/>
        </authorList>
    </citation>
    <scope>NUCLEOTIDE SEQUENCE [LARGE SCALE GENOMIC DNA]</scope>
    <source>
        <strain evidence="12 13">MDPP</strain>
    </source>
</reference>
<evidence type="ECO:0000256" key="3">
    <source>
        <dbReference type="ARBA" id="ARBA00022475"/>
    </source>
</evidence>
<comment type="caution">
    <text evidence="12">The sequence shown here is derived from an EMBL/GenBank/DDBJ whole genome shotgun (WGS) entry which is preliminary data.</text>
</comment>
<dbReference type="Proteomes" id="UP000320078">
    <property type="component" value="Unassembled WGS sequence"/>
</dbReference>
<dbReference type="InterPro" id="IPR003593">
    <property type="entry name" value="AAA+_ATPase"/>
</dbReference>
<evidence type="ECO:0000259" key="10">
    <source>
        <dbReference type="SMART" id="SM00382"/>
    </source>
</evidence>
<proteinExistence type="inferred from homology"/>
<name>A0A559KJB4_9MOLU</name>
<dbReference type="SMART" id="SM00962">
    <property type="entry name" value="SRP54"/>
    <property type="match status" value="1"/>
</dbReference>
<dbReference type="EMBL" id="VIAE01000005">
    <property type="protein sequence ID" value="TVY12224.1"/>
    <property type="molecule type" value="Genomic_DNA"/>
</dbReference>
<feature type="domain" description="SRP54-type proteins GTP-binding" evidence="11">
    <location>
        <begin position="117"/>
        <end position="319"/>
    </location>
</feature>
<evidence type="ECO:0000256" key="5">
    <source>
        <dbReference type="ARBA" id="ARBA00022741"/>
    </source>
</evidence>
<dbReference type="PANTHER" id="PTHR43134">
    <property type="entry name" value="SIGNAL RECOGNITION PARTICLE RECEPTOR SUBUNIT ALPHA"/>
    <property type="match status" value="1"/>
</dbReference>
<dbReference type="RefSeq" id="WP_144658390.1">
    <property type="nucleotide sequence ID" value="NZ_VIAE01000005.1"/>
</dbReference>
<dbReference type="GO" id="GO:0006614">
    <property type="term" value="P:SRP-dependent cotranslational protein targeting to membrane"/>
    <property type="evidence" value="ECO:0007669"/>
    <property type="project" value="InterPro"/>
</dbReference>
<accession>A0A559KJB4</accession>
<keyword evidence="9" id="KW-0675">Receptor</keyword>
<keyword evidence="5" id="KW-0547">Nucleotide-binding</keyword>
<evidence type="ECO:0000313" key="12">
    <source>
        <dbReference type="EMBL" id="TVY12224.1"/>
    </source>
</evidence>
<dbReference type="PANTHER" id="PTHR43134:SF1">
    <property type="entry name" value="SIGNAL RECOGNITION PARTICLE RECEPTOR SUBUNIT ALPHA"/>
    <property type="match status" value="1"/>
</dbReference>
<keyword evidence="3" id="KW-1003">Cell membrane</keyword>
<dbReference type="SUPFAM" id="SSF52540">
    <property type="entry name" value="P-loop containing nucleoside triphosphate hydrolases"/>
    <property type="match status" value="1"/>
</dbReference>
<dbReference type="InterPro" id="IPR004390">
    <property type="entry name" value="SR_rcpt_FtsY"/>
</dbReference>
<dbReference type="InterPro" id="IPR042101">
    <property type="entry name" value="SRP54_N_sf"/>
</dbReference>
<dbReference type="AlphaFoldDB" id="A0A559KJB4"/>
<dbReference type="InterPro" id="IPR036225">
    <property type="entry name" value="SRP/SRP_N"/>
</dbReference>
<keyword evidence="7" id="KW-0342">GTP-binding</keyword>
<evidence type="ECO:0000256" key="1">
    <source>
        <dbReference type="ARBA" id="ARBA00004413"/>
    </source>
</evidence>
<evidence type="ECO:0000313" key="13">
    <source>
        <dbReference type="Proteomes" id="UP000320078"/>
    </source>
</evidence>
<evidence type="ECO:0000256" key="2">
    <source>
        <dbReference type="ARBA" id="ARBA00008531"/>
    </source>
</evidence>
<evidence type="ECO:0000256" key="4">
    <source>
        <dbReference type="ARBA" id="ARBA00022490"/>
    </source>
</evidence>
<protein>
    <submittedName>
        <fullName evidence="12">Signal recognition particle-docking protein</fullName>
    </submittedName>
</protein>
<evidence type="ECO:0000256" key="8">
    <source>
        <dbReference type="ARBA" id="ARBA00023136"/>
    </source>
</evidence>
<feature type="domain" description="AAA+ ATPase" evidence="10">
    <location>
        <begin position="116"/>
        <end position="264"/>
    </location>
</feature>
<dbReference type="InterPro" id="IPR000897">
    <property type="entry name" value="SRP54_GTPase_dom"/>
</dbReference>
<dbReference type="FunFam" id="3.40.50.300:FF:000053">
    <property type="entry name" value="Signal recognition particle receptor FtsY"/>
    <property type="match status" value="1"/>
</dbReference>